<comment type="caution">
    <text evidence="13">The sequence shown here is derived from an EMBL/GenBank/DDBJ whole genome shotgun (WGS) entry which is preliminary data.</text>
</comment>
<protein>
    <recommendedName>
        <fullName evidence="11">Zinc metalloprotease</fullName>
        <ecNumber evidence="11">3.4.24.-</ecNumber>
    </recommendedName>
</protein>
<keyword evidence="6 11" id="KW-0378">Hydrolase</keyword>
<keyword evidence="4 13" id="KW-0645">Protease</keyword>
<keyword evidence="7 11" id="KW-0862">Zinc</keyword>
<feature type="transmembrane region" description="Helical" evidence="11">
    <location>
        <begin position="393"/>
        <end position="412"/>
    </location>
</feature>
<dbReference type="InterPro" id="IPR008915">
    <property type="entry name" value="Peptidase_M50"/>
</dbReference>
<dbReference type="Proteomes" id="UP000327148">
    <property type="component" value="Unassembled WGS sequence"/>
</dbReference>
<dbReference type="SMART" id="SM00228">
    <property type="entry name" value="PDZ"/>
    <property type="match status" value="1"/>
</dbReference>
<evidence type="ECO:0000313" key="14">
    <source>
        <dbReference type="Proteomes" id="UP000327148"/>
    </source>
</evidence>
<dbReference type="Gene3D" id="2.30.42.10">
    <property type="match status" value="1"/>
</dbReference>
<dbReference type="RefSeq" id="WP_070431705.1">
    <property type="nucleotide sequence ID" value="NZ_VYWO01000001.1"/>
</dbReference>
<feature type="transmembrane region" description="Helical" evidence="11">
    <location>
        <begin position="297"/>
        <end position="317"/>
    </location>
</feature>
<keyword evidence="11" id="KW-0479">Metal-binding</keyword>
<keyword evidence="9 11" id="KW-0482">Metalloprotease</keyword>
<dbReference type="SUPFAM" id="SSF50156">
    <property type="entry name" value="PDZ domain-like"/>
    <property type="match status" value="1"/>
</dbReference>
<name>A0A5N1GNK2_9LACT</name>
<evidence type="ECO:0000256" key="5">
    <source>
        <dbReference type="ARBA" id="ARBA00022692"/>
    </source>
</evidence>
<dbReference type="CDD" id="cd23081">
    <property type="entry name" value="cpPDZ_EcRseP-like"/>
    <property type="match status" value="1"/>
</dbReference>
<keyword evidence="10 11" id="KW-0472">Membrane</keyword>
<dbReference type="InterPro" id="IPR041489">
    <property type="entry name" value="PDZ_6"/>
</dbReference>
<proteinExistence type="inferred from homology"/>
<dbReference type="InterPro" id="IPR004387">
    <property type="entry name" value="Pept_M50_Zn"/>
</dbReference>
<evidence type="ECO:0000256" key="9">
    <source>
        <dbReference type="ARBA" id="ARBA00023049"/>
    </source>
</evidence>
<comment type="cofactor">
    <cofactor evidence="1 11">
        <name>Zn(2+)</name>
        <dbReference type="ChEBI" id="CHEBI:29105"/>
    </cofactor>
</comment>
<reference evidence="13 14" key="1">
    <citation type="submission" date="2019-09" db="EMBL/GenBank/DDBJ databases">
        <title>Draft genome sequence assemblies of isolates from the urinary tract.</title>
        <authorList>
            <person name="Mores C.R."/>
            <person name="Putonti C."/>
            <person name="Wolfe A.J."/>
        </authorList>
    </citation>
    <scope>NUCLEOTIDE SEQUENCE [LARGE SCALE GENOMIC DNA]</scope>
    <source>
        <strain evidence="13 14">UMB623</strain>
    </source>
</reference>
<evidence type="ECO:0000256" key="1">
    <source>
        <dbReference type="ARBA" id="ARBA00001947"/>
    </source>
</evidence>
<dbReference type="Pfam" id="PF02163">
    <property type="entry name" value="Peptidase_M50"/>
    <property type="match status" value="1"/>
</dbReference>
<comment type="subcellular location">
    <subcellularLocation>
        <location evidence="2">Membrane</location>
        <topology evidence="2">Multi-pass membrane protein</topology>
    </subcellularLocation>
</comment>
<dbReference type="EMBL" id="VYWO01000001">
    <property type="protein sequence ID" value="KAA9301984.1"/>
    <property type="molecule type" value="Genomic_DNA"/>
</dbReference>
<dbReference type="GO" id="GO:0006508">
    <property type="term" value="P:proteolysis"/>
    <property type="evidence" value="ECO:0007669"/>
    <property type="project" value="UniProtKB-KW"/>
</dbReference>
<dbReference type="OrthoDB" id="9782003at2"/>
<organism evidence="13 14">
    <name type="scientific">Aerococcus sanguinicola</name>
    <dbReference type="NCBI Taxonomy" id="119206"/>
    <lineage>
        <taxon>Bacteria</taxon>
        <taxon>Bacillati</taxon>
        <taxon>Bacillota</taxon>
        <taxon>Bacilli</taxon>
        <taxon>Lactobacillales</taxon>
        <taxon>Aerococcaceae</taxon>
        <taxon>Aerococcus</taxon>
    </lineage>
</organism>
<dbReference type="STRING" id="119206.AWM72_08095"/>
<dbReference type="EC" id="3.4.24.-" evidence="11"/>
<evidence type="ECO:0000256" key="8">
    <source>
        <dbReference type="ARBA" id="ARBA00022989"/>
    </source>
</evidence>
<dbReference type="InterPro" id="IPR036034">
    <property type="entry name" value="PDZ_sf"/>
</dbReference>
<evidence type="ECO:0000256" key="10">
    <source>
        <dbReference type="ARBA" id="ARBA00023136"/>
    </source>
</evidence>
<feature type="transmembrane region" description="Helical" evidence="11">
    <location>
        <begin position="6"/>
        <end position="25"/>
    </location>
</feature>
<feature type="domain" description="PDZ" evidence="12">
    <location>
        <begin position="184"/>
        <end position="242"/>
    </location>
</feature>
<sequence length="419" mass="45883">MKTIITFLLIFSVIVIFHEFGHFYFAKRAGILVREFAIGMGPKLYQYQAEETTYTLRLLPIGGYVRMAGLEEIADSVEAGMQVSLTFNEAGKVKEISLAEDELAAEALPVEVIQADLERDLILQAIPYGETEAKTYRIDRQADFVEADGTHLKIAPIDRQFQSASIPQRLMTNFAGPMNNFILGILAFTVLAFAQGGVPSSEAIVGQVVDDSPAQAAQLKTGDQIQSINGQEVASFADMQAMVSASKGQPMEVTYQRQGQERETRLQAEAVDYNGQKIYQIGVGRYKDTRLLSKLTYGFKASWAMITGILTTLAGMFKHGFSLNQFGGPVFMYQATGEVVNQGALALISWTAMLSLNLGVVNLLPVPALDGGKILFNFIEGILGRPVDQKVEGVINLAGAALLFLLMIAVTWNDIQRLF</sequence>
<dbReference type="GO" id="GO:0016020">
    <property type="term" value="C:membrane"/>
    <property type="evidence" value="ECO:0007669"/>
    <property type="project" value="UniProtKB-SubCell"/>
</dbReference>
<evidence type="ECO:0000256" key="6">
    <source>
        <dbReference type="ARBA" id="ARBA00022801"/>
    </source>
</evidence>
<evidence type="ECO:0000256" key="2">
    <source>
        <dbReference type="ARBA" id="ARBA00004141"/>
    </source>
</evidence>
<gene>
    <name evidence="13" type="primary">rseP</name>
    <name evidence="13" type="ORF">F6I03_01890</name>
</gene>
<dbReference type="PANTHER" id="PTHR42837">
    <property type="entry name" value="REGULATOR OF SIGMA-E PROTEASE RSEP"/>
    <property type="match status" value="1"/>
</dbReference>
<evidence type="ECO:0000256" key="4">
    <source>
        <dbReference type="ARBA" id="ARBA00022670"/>
    </source>
</evidence>
<accession>A0A5N1GNK2</accession>
<dbReference type="Pfam" id="PF17820">
    <property type="entry name" value="PDZ_6"/>
    <property type="match status" value="1"/>
</dbReference>
<dbReference type="GO" id="GO:0046872">
    <property type="term" value="F:metal ion binding"/>
    <property type="evidence" value="ECO:0007669"/>
    <property type="project" value="UniProtKB-KW"/>
</dbReference>
<evidence type="ECO:0000256" key="7">
    <source>
        <dbReference type="ARBA" id="ARBA00022833"/>
    </source>
</evidence>
<dbReference type="PROSITE" id="PS50106">
    <property type="entry name" value="PDZ"/>
    <property type="match status" value="1"/>
</dbReference>
<dbReference type="InterPro" id="IPR001478">
    <property type="entry name" value="PDZ"/>
</dbReference>
<evidence type="ECO:0000256" key="3">
    <source>
        <dbReference type="ARBA" id="ARBA00007931"/>
    </source>
</evidence>
<dbReference type="GO" id="GO:0004222">
    <property type="term" value="F:metalloendopeptidase activity"/>
    <property type="evidence" value="ECO:0007669"/>
    <property type="project" value="InterPro"/>
</dbReference>
<keyword evidence="5 11" id="KW-0812">Transmembrane</keyword>
<evidence type="ECO:0000313" key="13">
    <source>
        <dbReference type="EMBL" id="KAA9301984.1"/>
    </source>
</evidence>
<keyword evidence="8 11" id="KW-1133">Transmembrane helix</keyword>
<dbReference type="PANTHER" id="PTHR42837:SF2">
    <property type="entry name" value="MEMBRANE METALLOPROTEASE ARASP2, CHLOROPLASTIC-RELATED"/>
    <property type="match status" value="1"/>
</dbReference>
<dbReference type="NCBIfam" id="TIGR00054">
    <property type="entry name" value="RIP metalloprotease RseP"/>
    <property type="match status" value="1"/>
</dbReference>
<evidence type="ECO:0000256" key="11">
    <source>
        <dbReference type="RuleBase" id="RU362031"/>
    </source>
</evidence>
<comment type="similarity">
    <text evidence="3 11">Belongs to the peptidase M50B family.</text>
</comment>
<evidence type="ECO:0000259" key="12">
    <source>
        <dbReference type="PROSITE" id="PS50106"/>
    </source>
</evidence>
<dbReference type="CDD" id="cd06163">
    <property type="entry name" value="S2P-M50_PDZ_RseP-like"/>
    <property type="match status" value="1"/>
</dbReference>
<dbReference type="AlphaFoldDB" id="A0A5N1GNK2"/>